<dbReference type="Pfam" id="PF00858">
    <property type="entry name" value="ASC"/>
    <property type="match status" value="1"/>
</dbReference>
<evidence type="ECO:0000256" key="1">
    <source>
        <dbReference type="ARBA" id="ARBA00004141"/>
    </source>
</evidence>
<dbReference type="GO" id="GO:0015280">
    <property type="term" value="F:ligand-gated sodium channel activity"/>
    <property type="evidence" value="ECO:0007669"/>
    <property type="project" value="TreeGrafter"/>
</dbReference>
<keyword evidence="6 14" id="KW-1133">Transmembrane helix</keyword>
<evidence type="ECO:0000313" key="15">
    <source>
        <dbReference type="Proteomes" id="UP000046392"/>
    </source>
</evidence>
<organism evidence="15 16">
    <name type="scientific">Strongyloides papillosus</name>
    <name type="common">Intestinal threadworm</name>
    <dbReference type="NCBI Taxonomy" id="174720"/>
    <lineage>
        <taxon>Eukaryota</taxon>
        <taxon>Metazoa</taxon>
        <taxon>Ecdysozoa</taxon>
        <taxon>Nematoda</taxon>
        <taxon>Chromadorea</taxon>
        <taxon>Rhabditida</taxon>
        <taxon>Tylenchina</taxon>
        <taxon>Panagrolaimomorpha</taxon>
        <taxon>Strongyloidoidea</taxon>
        <taxon>Strongyloididae</taxon>
        <taxon>Strongyloides</taxon>
    </lineage>
</organism>
<keyword evidence="15" id="KW-1185">Reference proteome</keyword>
<dbReference type="PANTHER" id="PTHR11690:SF1">
    <property type="entry name" value="DEGENERIN LIKE"/>
    <property type="match status" value="1"/>
</dbReference>
<dbReference type="GO" id="GO:0005886">
    <property type="term" value="C:plasma membrane"/>
    <property type="evidence" value="ECO:0007669"/>
    <property type="project" value="TreeGrafter"/>
</dbReference>
<keyword evidence="10" id="KW-0325">Glycoprotein</keyword>
<dbReference type="AlphaFoldDB" id="A0A0N5B8A2"/>
<evidence type="ECO:0000256" key="2">
    <source>
        <dbReference type="ARBA" id="ARBA00007193"/>
    </source>
</evidence>
<feature type="transmembrane region" description="Helical" evidence="14">
    <location>
        <begin position="54"/>
        <end position="75"/>
    </location>
</feature>
<dbReference type="InterPro" id="IPR001873">
    <property type="entry name" value="ENaC"/>
</dbReference>
<feature type="transmembrane region" description="Helical" evidence="14">
    <location>
        <begin position="434"/>
        <end position="453"/>
    </location>
</feature>
<evidence type="ECO:0000256" key="5">
    <source>
        <dbReference type="ARBA" id="ARBA00022692"/>
    </source>
</evidence>
<keyword evidence="11 13" id="KW-0739">Sodium transport</keyword>
<proteinExistence type="inferred from homology"/>
<dbReference type="PANTHER" id="PTHR11690">
    <property type="entry name" value="AMILORIDE-SENSITIVE SODIUM CHANNEL-RELATED"/>
    <property type="match status" value="1"/>
</dbReference>
<dbReference type="WBParaSite" id="SPAL_0000227500.1">
    <property type="protein sequence ID" value="SPAL_0000227500.1"/>
    <property type="gene ID" value="SPAL_0000227500"/>
</dbReference>
<comment type="subcellular location">
    <subcellularLocation>
        <location evidence="1">Membrane</location>
        <topology evidence="1">Multi-pass membrane protein</topology>
    </subcellularLocation>
</comment>
<evidence type="ECO:0000256" key="9">
    <source>
        <dbReference type="ARBA" id="ARBA00023136"/>
    </source>
</evidence>
<keyword evidence="3 13" id="KW-0813">Transport</keyword>
<evidence type="ECO:0000256" key="7">
    <source>
        <dbReference type="ARBA" id="ARBA00023053"/>
    </source>
</evidence>
<evidence type="ECO:0000256" key="8">
    <source>
        <dbReference type="ARBA" id="ARBA00023065"/>
    </source>
</evidence>
<name>A0A0N5B8A2_STREA</name>
<evidence type="ECO:0000256" key="14">
    <source>
        <dbReference type="SAM" id="Phobius"/>
    </source>
</evidence>
<dbReference type="Gene3D" id="1.10.287.770">
    <property type="entry name" value="YojJ-like"/>
    <property type="match status" value="1"/>
</dbReference>
<reference evidence="16" key="1">
    <citation type="submission" date="2017-02" db="UniProtKB">
        <authorList>
            <consortium name="WormBaseParasite"/>
        </authorList>
    </citation>
    <scope>IDENTIFICATION</scope>
</reference>
<keyword evidence="8 13" id="KW-0406">Ion transport</keyword>
<comment type="similarity">
    <text evidence="2 13">Belongs to the amiloride-sensitive sodium channel (TC 1.A.6) family.</text>
</comment>
<accession>A0A0N5B8A2</accession>
<keyword evidence="9 14" id="KW-0472">Membrane</keyword>
<keyword evidence="7" id="KW-0915">Sodium</keyword>
<evidence type="ECO:0000256" key="4">
    <source>
        <dbReference type="ARBA" id="ARBA00022461"/>
    </source>
</evidence>
<keyword evidence="4 13" id="KW-0894">Sodium channel</keyword>
<protein>
    <submittedName>
        <fullName evidence="16">Acid-sensing ion channel 1</fullName>
    </submittedName>
</protein>
<evidence type="ECO:0000256" key="10">
    <source>
        <dbReference type="ARBA" id="ARBA00023180"/>
    </source>
</evidence>
<sequence>MVYRCSLSDEKNKKDSSECQICKYCDEYNTIPAWISEVHGLGKIISKQCVLKKWLWISVLFFCICGSFLTIFDIIKKYKEGETSTFTSVKIVPSLDLPALTICPDVEDILFVDGIYKEVQSFRSNITMNEVKDLIHYFLAGNGYNYMNRIKYFTRNYVDYIEKLYIQWSKNYTTFDFFFHIQEKYGINCKEFFVQCYYQRKIVDCCKKIFNVIPVLGRGLCFQTIKGLKQEDEDDIGKLILKIKVPNYTNANKLNEKNLKLIIFVKSDFGIITATHPIYIFPHIYNTLLVKARRIELIDKNANCLMEIEGNNNICTLKNWLKSKLIYPFNCTFSYLRYISQDNKFPICDLSTIVNFYFDNSNHFKLFYKSKTKCTPGCFRWQYFTTLQTGNVLTKFPDYHFNLRMSFMSIQYQQITESYTTSIPAFIAQIGGQFGFFLGISVITIFQILIYLYKKILMLFSGINPTKNN</sequence>
<keyword evidence="12 13" id="KW-0407">Ion channel</keyword>
<evidence type="ECO:0000256" key="13">
    <source>
        <dbReference type="RuleBase" id="RU000679"/>
    </source>
</evidence>
<evidence type="ECO:0000256" key="3">
    <source>
        <dbReference type="ARBA" id="ARBA00022448"/>
    </source>
</evidence>
<evidence type="ECO:0000313" key="16">
    <source>
        <dbReference type="WBParaSite" id="SPAL_0000227500.1"/>
    </source>
</evidence>
<evidence type="ECO:0000256" key="11">
    <source>
        <dbReference type="ARBA" id="ARBA00023201"/>
    </source>
</evidence>
<keyword evidence="5 13" id="KW-0812">Transmembrane</keyword>
<evidence type="ECO:0000256" key="6">
    <source>
        <dbReference type="ARBA" id="ARBA00022989"/>
    </source>
</evidence>
<dbReference type="Proteomes" id="UP000046392">
    <property type="component" value="Unplaced"/>
</dbReference>
<evidence type="ECO:0000256" key="12">
    <source>
        <dbReference type="ARBA" id="ARBA00023303"/>
    </source>
</evidence>